<keyword evidence="3" id="KW-0808">Transferase</keyword>
<evidence type="ECO:0000256" key="2">
    <source>
        <dbReference type="ARBA" id="ARBA00022676"/>
    </source>
</evidence>
<evidence type="ECO:0000256" key="3">
    <source>
        <dbReference type="ARBA" id="ARBA00022679"/>
    </source>
</evidence>
<protein>
    <recommendedName>
        <fullName evidence="8">Polysaccharide biosynthesis protein</fullName>
    </recommendedName>
</protein>
<sequence length="353" mass="39753">MDYGTIVFVGVSPDDKGGIASVLKMYREHFDGGRFFTSSARPAGFLFTCLRFCRLLAFTPRIRVVHMHGASRGSFYRKYVLFLIARYIFRKQVVYHVHGGGFRQFFEGSGKFVQGRIRHFIDQADALICLSESWKQFFLQHFWPSHIMVLPNAVAKVTPRTGGEAEKIIFLFMGKIGERKGIYDLVKAASLLNTQYKGQFEVWIGGDGNMQTLRLLIESNGLQQTIFLKGWVTGNAKEELYRKATVFVLPSYVEGLPVSVLEAMSYGMPVIATNVGGIPELVKDGESGQLIAAGDIAALRNAMERFIRDRRLVRDMGRAAEATVQQNFVFEQTKMKLDKLYAELTDNENVGKA</sequence>
<dbReference type="GO" id="GO:0016757">
    <property type="term" value="F:glycosyltransferase activity"/>
    <property type="evidence" value="ECO:0007669"/>
    <property type="project" value="UniProtKB-KW"/>
</dbReference>
<accession>A0A512RMH9</accession>
<keyword evidence="2" id="KW-0328">Glycosyltransferase</keyword>
<evidence type="ECO:0008006" key="8">
    <source>
        <dbReference type="Google" id="ProtNLM"/>
    </source>
</evidence>
<dbReference type="Pfam" id="PF00534">
    <property type="entry name" value="Glycos_transf_1"/>
    <property type="match status" value="1"/>
</dbReference>
<dbReference type="RefSeq" id="WP_146863902.1">
    <property type="nucleotide sequence ID" value="NZ_BKAU01000003.1"/>
</dbReference>
<dbReference type="InterPro" id="IPR001296">
    <property type="entry name" value="Glyco_trans_1"/>
</dbReference>
<dbReference type="PANTHER" id="PTHR12526:SF640">
    <property type="entry name" value="COLANIC ACID BIOSYNTHESIS GLYCOSYLTRANSFERASE WCAL-RELATED"/>
    <property type="match status" value="1"/>
</dbReference>
<dbReference type="Pfam" id="PF13439">
    <property type="entry name" value="Glyco_transf_4"/>
    <property type="match status" value="1"/>
</dbReference>
<evidence type="ECO:0000313" key="6">
    <source>
        <dbReference type="EMBL" id="GEP96914.1"/>
    </source>
</evidence>
<dbReference type="AlphaFoldDB" id="A0A512RMH9"/>
<feature type="domain" description="Glycosyl transferase family 1" evidence="4">
    <location>
        <begin position="165"/>
        <end position="321"/>
    </location>
</feature>
<dbReference type="Proteomes" id="UP000321436">
    <property type="component" value="Unassembled WGS sequence"/>
</dbReference>
<dbReference type="SUPFAM" id="SSF53756">
    <property type="entry name" value="UDP-Glycosyltransferase/glycogen phosphorylase"/>
    <property type="match status" value="1"/>
</dbReference>
<evidence type="ECO:0000313" key="7">
    <source>
        <dbReference type="Proteomes" id="UP000321436"/>
    </source>
</evidence>
<dbReference type="InterPro" id="IPR028098">
    <property type="entry name" value="Glyco_trans_4-like_N"/>
</dbReference>
<evidence type="ECO:0000256" key="1">
    <source>
        <dbReference type="ARBA" id="ARBA00009481"/>
    </source>
</evidence>
<evidence type="ECO:0000259" key="4">
    <source>
        <dbReference type="Pfam" id="PF00534"/>
    </source>
</evidence>
<dbReference type="Gene3D" id="3.40.50.2000">
    <property type="entry name" value="Glycogen Phosphorylase B"/>
    <property type="match status" value="2"/>
</dbReference>
<organism evidence="6 7">
    <name type="scientific">Chitinophaga cymbidii</name>
    <dbReference type="NCBI Taxonomy" id="1096750"/>
    <lineage>
        <taxon>Bacteria</taxon>
        <taxon>Pseudomonadati</taxon>
        <taxon>Bacteroidota</taxon>
        <taxon>Chitinophagia</taxon>
        <taxon>Chitinophagales</taxon>
        <taxon>Chitinophagaceae</taxon>
        <taxon>Chitinophaga</taxon>
    </lineage>
</organism>
<reference evidence="6 7" key="1">
    <citation type="submission" date="2019-07" db="EMBL/GenBank/DDBJ databases">
        <title>Whole genome shotgun sequence of Chitinophaga cymbidii NBRC 109752.</title>
        <authorList>
            <person name="Hosoyama A."/>
            <person name="Uohara A."/>
            <person name="Ohji S."/>
            <person name="Ichikawa N."/>
        </authorList>
    </citation>
    <scope>NUCLEOTIDE SEQUENCE [LARGE SCALE GENOMIC DNA]</scope>
    <source>
        <strain evidence="6 7">NBRC 109752</strain>
    </source>
</reference>
<proteinExistence type="inferred from homology"/>
<dbReference type="CDD" id="cd03801">
    <property type="entry name" value="GT4_PimA-like"/>
    <property type="match status" value="1"/>
</dbReference>
<comment type="caution">
    <text evidence="6">The sequence shown here is derived from an EMBL/GenBank/DDBJ whole genome shotgun (WGS) entry which is preliminary data.</text>
</comment>
<evidence type="ECO:0000259" key="5">
    <source>
        <dbReference type="Pfam" id="PF13439"/>
    </source>
</evidence>
<dbReference type="EMBL" id="BKAU01000003">
    <property type="protein sequence ID" value="GEP96914.1"/>
    <property type="molecule type" value="Genomic_DNA"/>
</dbReference>
<gene>
    <name evidence="6" type="ORF">CCY01nite_31740</name>
</gene>
<dbReference type="OrthoDB" id="7560678at2"/>
<feature type="domain" description="Glycosyltransferase subfamily 4-like N-terminal" evidence="5">
    <location>
        <begin position="32"/>
        <end position="154"/>
    </location>
</feature>
<dbReference type="PANTHER" id="PTHR12526">
    <property type="entry name" value="GLYCOSYLTRANSFERASE"/>
    <property type="match status" value="1"/>
</dbReference>
<name>A0A512RMH9_9BACT</name>
<comment type="similarity">
    <text evidence="1">Belongs to the glycosyltransferase group 1 family. Glycosyltransferase 4 subfamily.</text>
</comment>
<keyword evidence="7" id="KW-1185">Reference proteome</keyword>